<feature type="compositionally biased region" description="Polar residues" evidence="1">
    <location>
        <begin position="75"/>
        <end position="85"/>
    </location>
</feature>
<name>A0A4D7AP87_9HYPH</name>
<dbReference type="EMBL" id="CP039690">
    <property type="protein sequence ID" value="QCI62799.1"/>
    <property type="molecule type" value="Genomic_DNA"/>
</dbReference>
<evidence type="ECO:0000313" key="2">
    <source>
        <dbReference type="EMBL" id="QCI62799.1"/>
    </source>
</evidence>
<protein>
    <submittedName>
        <fullName evidence="2">Uncharacterized protein</fullName>
    </submittedName>
</protein>
<sequence length="183" mass="18789">MNDPRNTFSTSEIADPAALKAHAALYGALDSTVREEPAVIVARPRPIPQGGAAVARALRARLIAETRAAQAMPAVSTTRQRSENNGAAGAQGGAVAPERATSSGGPAERGPFTPVQPGADRADEPGGPGDGRPRPSIPSAAILRFRLSELPRLAGQFVGRNGETQGRDNGRDNGREAGPAAET</sequence>
<accession>A0A4D7AP87</accession>
<reference evidence="2 3" key="1">
    <citation type="submission" date="2019-04" db="EMBL/GenBank/DDBJ databases">
        <title>Phreatobacter aquaticus sp. nov.</title>
        <authorList>
            <person name="Choi A."/>
        </authorList>
    </citation>
    <scope>NUCLEOTIDE SEQUENCE [LARGE SCALE GENOMIC DNA]</scope>
    <source>
        <strain evidence="2 3">KCTC 52518</strain>
    </source>
</reference>
<evidence type="ECO:0000256" key="1">
    <source>
        <dbReference type="SAM" id="MobiDB-lite"/>
    </source>
</evidence>
<feature type="compositionally biased region" description="Basic and acidic residues" evidence="1">
    <location>
        <begin position="165"/>
        <end position="175"/>
    </location>
</feature>
<keyword evidence="3" id="KW-1185">Reference proteome</keyword>
<dbReference type="RefSeq" id="WP_136958262.1">
    <property type="nucleotide sequence ID" value="NZ_CP039690.1"/>
</dbReference>
<dbReference type="KEGG" id="pstg:E8M01_00205"/>
<organism evidence="2 3">
    <name type="scientific">Phreatobacter stygius</name>
    <dbReference type="NCBI Taxonomy" id="1940610"/>
    <lineage>
        <taxon>Bacteria</taxon>
        <taxon>Pseudomonadati</taxon>
        <taxon>Pseudomonadota</taxon>
        <taxon>Alphaproteobacteria</taxon>
        <taxon>Hyphomicrobiales</taxon>
        <taxon>Phreatobacteraceae</taxon>
        <taxon>Phreatobacter</taxon>
    </lineage>
</organism>
<evidence type="ECO:0000313" key="3">
    <source>
        <dbReference type="Proteomes" id="UP000298781"/>
    </source>
</evidence>
<dbReference type="Proteomes" id="UP000298781">
    <property type="component" value="Chromosome"/>
</dbReference>
<dbReference type="AlphaFoldDB" id="A0A4D7AP87"/>
<proteinExistence type="predicted"/>
<gene>
    <name evidence="2" type="ORF">E8M01_00205</name>
</gene>
<feature type="region of interest" description="Disordered" evidence="1">
    <location>
        <begin position="68"/>
        <end position="183"/>
    </location>
</feature>